<dbReference type="InterPro" id="IPR050054">
    <property type="entry name" value="UPRTase/APRTase"/>
</dbReference>
<dbReference type="GO" id="GO:0006223">
    <property type="term" value="P:uracil salvage"/>
    <property type="evidence" value="ECO:0007669"/>
    <property type="project" value="InterPro"/>
</dbReference>
<reference evidence="18 19" key="1">
    <citation type="submission" date="2019-06" db="EMBL/GenBank/DDBJ databases">
        <title>Genome sequence analysis of &gt;100 Bacillus licheniformis strains suggests intrinsic resistance to this species.</title>
        <authorList>
            <person name="Wels M."/>
            <person name="Siezen R.J."/>
            <person name="Johansen E."/>
            <person name="Stuer-Lauridsen B."/>
            <person name="Bjerre K."/>
            <person name="Nielsen B.K.K."/>
        </authorList>
    </citation>
    <scope>NUCLEOTIDE SEQUENCE [LARGE SCALE GENOMIC DNA]</scope>
    <source>
        <strain evidence="18 19">BAC-16736</strain>
    </source>
</reference>
<dbReference type="FunFam" id="3.40.50.2020:FF:000003">
    <property type="entry name" value="Uracil phosphoribosyltransferase"/>
    <property type="match status" value="1"/>
</dbReference>
<gene>
    <name evidence="15 17" type="primary">upp</name>
    <name evidence="18" type="ORF">CHCC16736_3560</name>
    <name evidence="17" type="ORF">I6G80_05540</name>
</gene>
<keyword evidence="9 15" id="KW-0342">GTP-binding</keyword>
<evidence type="ECO:0000256" key="1">
    <source>
        <dbReference type="ARBA" id="ARBA00005180"/>
    </source>
</evidence>
<evidence type="ECO:0000259" key="16">
    <source>
        <dbReference type="Pfam" id="PF14681"/>
    </source>
</evidence>
<evidence type="ECO:0000256" key="13">
    <source>
        <dbReference type="ARBA" id="ARBA00072146"/>
    </source>
</evidence>
<feature type="binding site" evidence="15">
    <location>
        <position position="79"/>
    </location>
    <ligand>
        <name>5-phospho-alpha-D-ribose 1-diphosphate</name>
        <dbReference type="ChEBI" id="CHEBI:58017"/>
    </ligand>
</feature>
<dbReference type="EC" id="2.4.2.9" evidence="3 15"/>
<dbReference type="GO" id="GO:0004845">
    <property type="term" value="F:uracil phosphoribosyltransferase activity"/>
    <property type="evidence" value="ECO:0007669"/>
    <property type="project" value="UniProtKB-UniRule"/>
</dbReference>
<evidence type="ECO:0000256" key="6">
    <source>
        <dbReference type="ARBA" id="ARBA00022679"/>
    </source>
</evidence>
<evidence type="ECO:0000256" key="3">
    <source>
        <dbReference type="ARBA" id="ARBA00011894"/>
    </source>
</evidence>
<feature type="binding site" evidence="15">
    <location>
        <begin position="199"/>
        <end position="201"/>
    </location>
    <ligand>
        <name>uracil</name>
        <dbReference type="ChEBI" id="CHEBI:17568"/>
    </ligand>
</feature>
<keyword evidence="4 15" id="KW-0021">Allosteric enzyme</keyword>
<dbReference type="InterPro" id="IPR029057">
    <property type="entry name" value="PRTase-like"/>
</dbReference>
<dbReference type="OMA" id="KHKIGLM"/>
<dbReference type="NCBIfam" id="NF001097">
    <property type="entry name" value="PRK00129.1"/>
    <property type="match status" value="1"/>
</dbReference>
<dbReference type="Proteomes" id="UP000435910">
    <property type="component" value="Unassembled WGS sequence"/>
</dbReference>
<dbReference type="NCBIfam" id="TIGR01091">
    <property type="entry name" value="upp"/>
    <property type="match status" value="1"/>
</dbReference>
<comment type="function">
    <text evidence="12 15">Catalyzes the conversion of uracil and 5-phospho-alpha-D-ribose 1-diphosphate (PRPP) to UMP and diphosphate.</text>
</comment>
<comment type="activity regulation">
    <text evidence="15">Allosterically activated by GTP.</text>
</comment>
<evidence type="ECO:0000256" key="2">
    <source>
        <dbReference type="ARBA" id="ARBA00009516"/>
    </source>
</evidence>
<dbReference type="InterPro" id="IPR000836">
    <property type="entry name" value="PRTase_dom"/>
</dbReference>
<keyword evidence="8 15" id="KW-0460">Magnesium</keyword>
<evidence type="ECO:0000313" key="18">
    <source>
        <dbReference type="EMBL" id="TWL33543.1"/>
    </source>
</evidence>
<evidence type="ECO:0000256" key="11">
    <source>
        <dbReference type="ARBA" id="ARBA00052919"/>
    </source>
</evidence>
<dbReference type="PANTHER" id="PTHR32315:SF4">
    <property type="entry name" value="URACIL PHOSPHORIBOSYLTRANSFERASE, CHLOROPLASTIC"/>
    <property type="match status" value="1"/>
</dbReference>
<evidence type="ECO:0000256" key="14">
    <source>
        <dbReference type="ARBA" id="ARBA00079807"/>
    </source>
</evidence>
<dbReference type="GO" id="GO:0005525">
    <property type="term" value="F:GTP binding"/>
    <property type="evidence" value="ECO:0007669"/>
    <property type="project" value="UniProtKB-KW"/>
</dbReference>
<dbReference type="Pfam" id="PF14681">
    <property type="entry name" value="UPRTase"/>
    <property type="match status" value="1"/>
</dbReference>
<dbReference type="InterPro" id="IPR005765">
    <property type="entry name" value="UPRT"/>
</dbReference>
<dbReference type="GO" id="GO:0044206">
    <property type="term" value="P:UMP salvage"/>
    <property type="evidence" value="ECO:0007669"/>
    <property type="project" value="UniProtKB-UniRule"/>
</dbReference>
<dbReference type="CDD" id="cd06223">
    <property type="entry name" value="PRTases_typeI"/>
    <property type="match status" value="1"/>
</dbReference>
<evidence type="ECO:0000256" key="5">
    <source>
        <dbReference type="ARBA" id="ARBA00022676"/>
    </source>
</evidence>
<dbReference type="EMBL" id="CP065647">
    <property type="protein sequence ID" value="QPR73725.1"/>
    <property type="molecule type" value="Genomic_DNA"/>
</dbReference>
<dbReference type="UniPathway" id="UPA00574">
    <property type="reaction ID" value="UER00636"/>
</dbReference>
<keyword evidence="5 15" id="KW-0328">Glycosyltransferase</keyword>
<evidence type="ECO:0000256" key="8">
    <source>
        <dbReference type="ARBA" id="ARBA00022842"/>
    </source>
</evidence>
<feature type="binding site" evidence="15">
    <location>
        <begin position="131"/>
        <end position="139"/>
    </location>
    <ligand>
        <name>5-phospho-alpha-D-ribose 1-diphosphate</name>
        <dbReference type="ChEBI" id="CHEBI:58017"/>
    </ligand>
</feature>
<evidence type="ECO:0000256" key="7">
    <source>
        <dbReference type="ARBA" id="ARBA00022741"/>
    </source>
</evidence>
<evidence type="ECO:0000313" key="17">
    <source>
        <dbReference type="EMBL" id="QPR73725.1"/>
    </source>
</evidence>
<comment type="catalytic activity">
    <reaction evidence="11 15">
        <text>UMP + diphosphate = 5-phospho-alpha-D-ribose 1-diphosphate + uracil</text>
        <dbReference type="Rhea" id="RHEA:13017"/>
        <dbReference type="ChEBI" id="CHEBI:17568"/>
        <dbReference type="ChEBI" id="CHEBI:33019"/>
        <dbReference type="ChEBI" id="CHEBI:57865"/>
        <dbReference type="ChEBI" id="CHEBI:58017"/>
        <dbReference type="EC" id="2.4.2.9"/>
    </reaction>
</comment>
<evidence type="ECO:0000256" key="4">
    <source>
        <dbReference type="ARBA" id="ARBA00022533"/>
    </source>
</evidence>
<dbReference type="GeneID" id="92859493"/>
<dbReference type="HAMAP" id="MF_01218_B">
    <property type="entry name" value="Upp_B"/>
    <property type="match status" value="1"/>
</dbReference>
<dbReference type="InterPro" id="IPR034332">
    <property type="entry name" value="Upp_B"/>
</dbReference>
<evidence type="ECO:0000256" key="12">
    <source>
        <dbReference type="ARBA" id="ARBA00056901"/>
    </source>
</evidence>
<name>A0A1Y0XWT0_BACLI</name>
<feature type="binding site" evidence="15">
    <location>
        <position position="104"/>
    </location>
    <ligand>
        <name>5-phospho-alpha-D-ribose 1-diphosphate</name>
        <dbReference type="ChEBI" id="CHEBI:58017"/>
    </ligand>
</feature>
<evidence type="ECO:0000256" key="9">
    <source>
        <dbReference type="ARBA" id="ARBA00023134"/>
    </source>
</evidence>
<dbReference type="RefSeq" id="WP_003186017.1">
    <property type="nucleotide sequence ID" value="NZ_BEXU01000030.1"/>
</dbReference>
<dbReference type="SMR" id="A0A1Y0XWT0"/>
<evidence type="ECO:0000256" key="10">
    <source>
        <dbReference type="ARBA" id="ARBA00031082"/>
    </source>
</evidence>
<comment type="similarity">
    <text evidence="2 15">Belongs to the UPRTase family.</text>
</comment>
<feature type="binding site" evidence="15">
    <location>
        <position position="200"/>
    </location>
    <ligand>
        <name>5-phospho-alpha-D-ribose 1-diphosphate</name>
        <dbReference type="ChEBI" id="CHEBI:58017"/>
    </ligand>
</feature>
<dbReference type="GO" id="GO:0000287">
    <property type="term" value="F:magnesium ion binding"/>
    <property type="evidence" value="ECO:0007669"/>
    <property type="project" value="UniProtKB-UniRule"/>
</dbReference>
<dbReference type="SUPFAM" id="SSF53271">
    <property type="entry name" value="PRTase-like"/>
    <property type="match status" value="1"/>
</dbReference>
<proteinExistence type="inferred from homology"/>
<dbReference type="AlphaFoldDB" id="A0A1Y0XWT0"/>
<dbReference type="PANTHER" id="PTHR32315">
    <property type="entry name" value="ADENINE PHOSPHORIBOSYLTRANSFERASE"/>
    <property type="match status" value="1"/>
</dbReference>
<keyword evidence="7 15" id="KW-0547">Nucleotide-binding</keyword>
<accession>A0A1Y0XWT0</accession>
<reference evidence="17 20" key="2">
    <citation type="submission" date="2020-12" db="EMBL/GenBank/DDBJ databases">
        <title>FDA dAtabase for Regulatory Grade micrObial Sequences (FDA-ARGOS): Supporting development and validation of Infectious Disease Dx tests.</title>
        <authorList>
            <person name="Nelson B."/>
            <person name="Plummer A."/>
            <person name="Tallon L."/>
            <person name="Sadzewicz L."/>
            <person name="Zhao X."/>
            <person name="Boylan J."/>
            <person name="Ott S."/>
            <person name="Bowen H."/>
            <person name="Vavikolanu K."/>
            <person name="Mehta A."/>
            <person name="Aluvathingal J."/>
            <person name="Nadendla S."/>
            <person name="Myers T."/>
            <person name="Yan Y."/>
            <person name="Sichtig H."/>
        </authorList>
    </citation>
    <scope>NUCLEOTIDE SEQUENCE [LARGE SCALE GENOMIC DNA]</scope>
    <source>
        <strain evidence="17 20">FDAARGOS_923</strain>
    </source>
</reference>
<evidence type="ECO:0000256" key="15">
    <source>
        <dbReference type="HAMAP-Rule" id="MF_01218"/>
    </source>
</evidence>
<dbReference type="GeneID" id="76975521"/>
<dbReference type="GO" id="GO:0005737">
    <property type="term" value="C:cytoplasm"/>
    <property type="evidence" value="ECO:0007669"/>
    <property type="project" value="UniProtKB-ARBA"/>
</dbReference>
<dbReference type="EMBL" id="NILC01000002">
    <property type="protein sequence ID" value="TWL33543.1"/>
    <property type="molecule type" value="Genomic_DNA"/>
</dbReference>
<keyword evidence="6 15" id="KW-0808">Transferase</keyword>
<dbReference type="Proteomes" id="UP000595038">
    <property type="component" value="Chromosome"/>
</dbReference>
<comment type="pathway">
    <text evidence="1 15">Pyrimidine metabolism; UMP biosynthesis via salvage pathway; UMP from uracil: step 1/1.</text>
</comment>
<organism evidence="18 19">
    <name type="scientific">Bacillus licheniformis</name>
    <dbReference type="NCBI Taxonomy" id="1402"/>
    <lineage>
        <taxon>Bacteria</taxon>
        <taxon>Bacillati</taxon>
        <taxon>Bacillota</taxon>
        <taxon>Bacilli</taxon>
        <taxon>Bacillales</taxon>
        <taxon>Bacillaceae</taxon>
        <taxon>Bacillus</taxon>
    </lineage>
</organism>
<feature type="binding site" evidence="15">
    <location>
        <position position="194"/>
    </location>
    <ligand>
        <name>uracil</name>
        <dbReference type="ChEBI" id="CHEBI:17568"/>
    </ligand>
</feature>
<evidence type="ECO:0000313" key="19">
    <source>
        <dbReference type="Proteomes" id="UP000435910"/>
    </source>
</evidence>
<feature type="domain" description="Phosphoribosyltransferase" evidence="16">
    <location>
        <begin position="6"/>
        <end position="208"/>
    </location>
</feature>
<comment type="cofactor">
    <cofactor evidence="15">
        <name>Mg(2+)</name>
        <dbReference type="ChEBI" id="CHEBI:18420"/>
    </cofactor>
    <text evidence="15">Binds 1 Mg(2+) ion per subunit. The magnesium is bound as Mg-PRPP.</text>
</comment>
<dbReference type="Gene3D" id="3.40.50.2020">
    <property type="match status" value="1"/>
</dbReference>
<protein>
    <recommendedName>
        <fullName evidence="13 15">Uracil phosphoribosyltransferase</fullName>
        <ecNumber evidence="3 15">2.4.2.9</ecNumber>
    </recommendedName>
    <alternativeName>
        <fullName evidence="10 15">UMP pyrophosphorylase</fullName>
    </alternativeName>
    <alternativeName>
        <fullName evidence="14 15">UPRTase</fullName>
    </alternativeName>
</protein>
<sequence>MGKVYVFDHPLIQHKLTYIRDVKTGTKEFRELVDEVATLMAFEITRDLPLEEVNVETPVQMAKSNVIAGKKLGVVPILRAGLGMVDGILKLIPAAKVGHVGLYRDPETLKPVEYYVKLPSDVEEREFIVVDPMLATGGSAVEALNSLKKRGAKNIRFMCLIAAPEGVDEVQKHHPDVDIYIAALDEKLNEKGYIVPGLGDAGDRMFGTK</sequence>
<evidence type="ECO:0000313" key="20">
    <source>
        <dbReference type="Proteomes" id="UP000595038"/>
    </source>
</evidence>